<dbReference type="SMART" id="SM00054">
    <property type="entry name" value="EFh"/>
    <property type="match status" value="2"/>
</dbReference>
<dbReference type="Gene3D" id="1.10.238.10">
    <property type="entry name" value="EF-hand"/>
    <property type="match status" value="2"/>
</dbReference>
<evidence type="ECO:0000313" key="4">
    <source>
        <dbReference type="Proteomes" id="UP000531251"/>
    </source>
</evidence>
<feature type="signal peptide" evidence="1">
    <location>
        <begin position="1"/>
        <end position="29"/>
    </location>
</feature>
<feature type="chain" id="PRO_5030904993" evidence="1">
    <location>
        <begin position="30"/>
        <end position="95"/>
    </location>
</feature>
<dbReference type="CDD" id="cd00051">
    <property type="entry name" value="EFh"/>
    <property type="match status" value="1"/>
</dbReference>
<evidence type="ECO:0000313" key="3">
    <source>
        <dbReference type="EMBL" id="NJB99751.1"/>
    </source>
</evidence>
<name>A0A7X6BFA5_9SPHN</name>
<accession>A0A7X6BFA5</accession>
<dbReference type="PROSITE" id="PS50222">
    <property type="entry name" value="EF_HAND_2"/>
    <property type="match status" value="1"/>
</dbReference>
<protein>
    <submittedName>
        <fullName evidence="3">Ca2+-binding EF-hand superfamily protein</fullName>
    </submittedName>
</protein>
<sequence length="95" mass="10124">MRHLYVLIALMATLLTALMMALVTGTASAQTAASPDQAKAKFAEMDLNHDGALSLDEWKAAGRRERGFKMIDADGDGKVTIAELQAARAKYGRGG</sequence>
<dbReference type="Proteomes" id="UP000531251">
    <property type="component" value="Unassembled WGS sequence"/>
</dbReference>
<evidence type="ECO:0000259" key="2">
    <source>
        <dbReference type="PROSITE" id="PS50222"/>
    </source>
</evidence>
<dbReference type="InterPro" id="IPR011992">
    <property type="entry name" value="EF-hand-dom_pair"/>
</dbReference>
<keyword evidence="4" id="KW-1185">Reference proteome</keyword>
<gene>
    <name evidence="3" type="ORF">GGR89_004097</name>
</gene>
<dbReference type="GO" id="GO:0005509">
    <property type="term" value="F:calcium ion binding"/>
    <property type="evidence" value="ECO:0007669"/>
    <property type="project" value="InterPro"/>
</dbReference>
<organism evidence="3 4">
    <name type="scientific">Sphingomonas trueperi</name>
    <dbReference type="NCBI Taxonomy" id="53317"/>
    <lineage>
        <taxon>Bacteria</taxon>
        <taxon>Pseudomonadati</taxon>
        <taxon>Pseudomonadota</taxon>
        <taxon>Alphaproteobacteria</taxon>
        <taxon>Sphingomonadales</taxon>
        <taxon>Sphingomonadaceae</taxon>
        <taxon>Sphingomonas</taxon>
    </lineage>
</organism>
<dbReference type="InterPro" id="IPR018247">
    <property type="entry name" value="EF_Hand_1_Ca_BS"/>
</dbReference>
<comment type="caution">
    <text evidence="3">The sequence shown here is derived from an EMBL/GenBank/DDBJ whole genome shotgun (WGS) entry which is preliminary data.</text>
</comment>
<dbReference type="Pfam" id="PF13202">
    <property type="entry name" value="EF-hand_5"/>
    <property type="match status" value="2"/>
</dbReference>
<dbReference type="EMBL" id="JAATJB010000020">
    <property type="protein sequence ID" value="NJB99751.1"/>
    <property type="molecule type" value="Genomic_DNA"/>
</dbReference>
<feature type="domain" description="EF-hand" evidence="2">
    <location>
        <begin position="59"/>
        <end position="94"/>
    </location>
</feature>
<dbReference type="AlphaFoldDB" id="A0A7X6BFA5"/>
<reference evidence="3 4" key="1">
    <citation type="submission" date="2020-03" db="EMBL/GenBank/DDBJ databases">
        <title>Genomic Encyclopedia of Type Strains, Phase IV (KMG-IV): sequencing the most valuable type-strain genomes for metagenomic binning, comparative biology and taxonomic classification.</title>
        <authorList>
            <person name="Goeker M."/>
        </authorList>
    </citation>
    <scope>NUCLEOTIDE SEQUENCE [LARGE SCALE GENOMIC DNA]</scope>
    <source>
        <strain evidence="3 4">DSM 7225</strain>
    </source>
</reference>
<dbReference type="PROSITE" id="PS00018">
    <property type="entry name" value="EF_HAND_1"/>
    <property type="match status" value="1"/>
</dbReference>
<dbReference type="InterPro" id="IPR002048">
    <property type="entry name" value="EF_hand_dom"/>
</dbReference>
<evidence type="ECO:0000256" key="1">
    <source>
        <dbReference type="SAM" id="SignalP"/>
    </source>
</evidence>
<proteinExistence type="predicted"/>
<dbReference type="RefSeq" id="WP_125976993.1">
    <property type="nucleotide sequence ID" value="NZ_BAAADY010000036.1"/>
</dbReference>
<keyword evidence="1" id="KW-0732">Signal</keyword>
<dbReference type="SUPFAM" id="SSF47473">
    <property type="entry name" value="EF-hand"/>
    <property type="match status" value="1"/>
</dbReference>